<dbReference type="Proteomes" id="UP001596045">
    <property type="component" value="Unassembled WGS sequence"/>
</dbReference>
<dbReference type="InterPro" id="IPR025833">
    <property type="entry name" value="GDYXXLXY"/>
</dbReference>
<proteinExistence type="predicted"/>
<evidence type="ECO:0000313" key="1">
    <source>
        <dbReference type="EMBL" id="MFC5475124.1"/>
    </source>
</evidence>
<dbReference type="RefSeq" id="WP_378998229.1">
    <property type="nucleotide sequence ID" value="NZ_JBHSMT010000026.1"/>
</dbReference>
<accession>A0ABW0MA74</accession>
<dbReference type="EMBL" id="JBHSMT010000026">
    <property type="protein sequence ID" value="MFC5475124.1"/>
    <property type="molecule type" value="Genomic_DNA"/>
</dbReference>
<reference evidence="2" key="1">
    <citation type="journal article" date="2019" name="Int. J. Syst. Evol. Microbiol.">
        <title>The Global Catalogue of Microorganisms (GCM) 10K type strain sequencing project: providing services to taxonomists for standard genome sequencing and annotation.</title>
        <authorList>
            <consortium name="The Broad Institute Genomics Platform"/>
            <consortium name="The Broad Institute Genome Sequencing Center for Infectious Disease"/>
            <person name="Wu L."/>
            <person name="Ma J."/>
        </authorList>
    </citation>
    <scope>NUCLEOTIDE SEQUENCE [LARGE SCALE GENOMIC DNA]</scope>
    <source>
        <strain evidence="2">JCM 17066</strain>
    </source>
</reference>
<keyword evidence="2" id="KW-1185">Reference proteome</keyword>
<gene>
    <name evidence="1" type="ORF">ACFPM8_14270</name>
</gene>
<evidence type="ECO:0000313" key="2">
    <source>
        <dbReference type="Proteomes" id="UP001596045"/>
    </source>
</evidence>
<sequence>MIKNVREMTSGSLIVIGLLLILATVNQAIWIKEQLLAHGTPVSLALAPVDPRSLMQGDYMALDWQLARDIRAVGPALPESGKAVLSLWNKTQGATFVRLDDGKPLAADEIRIDYRLRAGRVRLVTDAYFFQEGRSAAFAKARYGEFRVAPNGQALLVGLQDEHFVRINGEPKR</sequence>
<comment type="caution">
    <text evidence="1">The sequence shown here is derived from an EMBL/GenBank/DDBJ whole genome shotgun (WGS) entry which is preliminary data.</text>
</comment>
<name>A0ABW0MA74_9BURK</name>
<dbReference type="Pfam" id="PF14345">
    <property type="entry name" value="GDYXXLXY"/>
    <property type="match status" value="1"/>
</dbReference>
<protein>
    <submittedName>
        <fullName evidence="1">GDYXXLXY domain-containing protein</fullName>
    </submittedName>
</protein>
<organism evidence="1 2">
    <name type="scientific">Paraherbaspirillum soli</name>
    <dbReference type="NCBI Taxonomy" id="631222"/>
    <lineage>
        <taxon>Bacteria</taxon>
        <taxon>Pseudomonadati</taxon>
        <taxon>Pseudomonadota</taxon>
        <taxon>Betaproteobacteria</taxon>
        <taxon>Burkholderiales</taxon>
        <taxon>Oxalobacteraceae</taxon>
        <taxon>Paraherbaspirillum</taxon>
    </lineage>
</organism>